<dbReference type="EMBL" id="ASHM01083276">
    <property type="protein sequence ID" value="PNX60680.1"/>
    <property type="molecule type" value="Genomic_DNA"/>
</dbReference>
<feature type="compositionally biased region" description="Polar residues" evidence="1">
    <location>
        <begin position="19"/>
        <end position="29"/>
    </location>
</feature>
<reference evidence="2 3" key="2">
    <citation type="journal article" date="2017" name="Front. Plant Sci.">
        <title>Gene Classification and Mining of Molecular Markers Useful in Red Clover (Trifolium pratense) Breeding.</title>
        <authorList>
            <person name="Istvanek J."/>
            <person name="Dluhosova J."/>
            <person name="Dluhos P."/>
            <person name="Patkova L."/>
            <person name="Nedelnik J."/>
            <person name="Repkova J."/>
        </authorList>
    </citation>
    <scope>NUCLEOTIDE SEQUENCE [LARGE SCALE GENOMIC DNA]</scope>
    <source>
        <strain evidence="3">cv. Tatra</strain>
        <tissue evidence="2">Young leaves</tissue>
    </source>
</reference>
<name>A0A2K3K352_TRIPR</name>
<gene>
    <name evidence="2" type="ORF">L195_g052054</name>
</gene>
<organism evidence="2 3">
    <name type="scientific">Trifolium pratense</name>
    <name type="common">Red clover</name>
    <dbReference type="NCBI Taxonomy" id="57577"/>
    <lineage>
        <taxon>Eukaryota</taxon>
        <taxon>Viridiplantae</taxon>
        <taxon>Streptophyta</taxon>
        <taxon>Embryophyta</taxon>
        <taxon>Tracheophyta</taxon>
        <taxon>Spermatophyta</taxon>
        <taxon>Magnoliopsida</taxon>
        <taxon>eudicotyledons</taxon>
        <taxon>Gunneridae</taxon>
        <taxon>Pentapetalae</taxon>
        <taxon>rosids</taxon>
        <taxon>fabids</taxon>
        <taxon>Fabales</taxon>
        <taxon>Fabaceae</taxon>
        <taxon>Papilionoideae</taxon>
        <taxon>50 kb inversion clade</taxon>
        <taxon>NPAAA clade</taxon>
        <taxon>Hologalegina</taxon>
        <taxon>IRL clade</taxon>
        <taxon>Trifolieae</taxon>
        <taxon>Trifolium</taxon>
    </lineage>
</organism>
<evidence type="ECO:0000256" key="1">
    <source>
        <dbReference type="SAM" id="MobiDB-lite"/>
    </source>
</evidence>
<feature type="compositionally biased region" description="Basic and acidic residues" evidence="1">
    <location>
        <begin position="55"/>
        <end position="67"/>
    </location>
</feature>
<dbReference type="STRING" id="57577.A0A2K3K352"/>
<proteinExistence type="predicted"/>
<protein>
    <submittedName>
        <fullName evidence="2">Uncharacterized protein</fullName>
    </submittedName>
</protein>
<evidence type="ECO:0000313" key="3">
    <source>
        <dbReference type="Proteomes" id="UP000236291"/>
    </source>
</evidence>
<feature type="non-terminal residue" evidence="2">
    <location>
        <position position="300"/>
    </location>
</feature>
<accession>A0A2K3K352</accession>
<feature type="region of interest" description="Disordered" evidence="1">
    <location>
        <begin position="1"/>
        <end position="72"/>
    </location>
</feature>
<sequence length="300" mass="33886">MATTTRTFQHPKARIKMATTGNEGSNDASKVNDEKDNKSPTKNSQFPPSKANVTEGHKTEVPMEPKHPHVLQPVPREEAVPIGSQAFIFEQKMNGRLGIFFERAWTNPNPTAIEINLTRMHECVVLTLTEVIKRAIRDREYESFPAGDDEDAEALATILANGVIVLTYCKLAIANYYHSETCECFYKKPNVPDPFEVPEPYALAISQLGKVKIRGLRDEVVALPTIPVAHGTRFGLPGDERWNQSDYCLAVDCAKKIGIWFKTVDLKVKMGSTWWLLKPHEQVEFYELRCPIPEENFTVQ</sequence>
<comment type="caution">
    <text evidence="2">The sequence shown here is derived from an EMBL/GenBank/DDBJ whole genome shotgun (WGS) entry which is preliminary data.</text>
</comment>
<dbReference type="AlphaFoldDB" id="A0A2K3K352"/>
<evidence type="ECO:0000313" key="2">
    <source>
        <dbReference type="EMBL" id="PNX60680.1"/>
    </source>
</evidence>
<dbReference type="Proteomes" id="UP000236291">
    <property type="component" value="Unassembled WGS sequence"/>
</dbReference>
<reference evidence="2 3" key="1">
    <citation type="journal article" date="2014" name="Am. J. Bot.">
        <title>Genome assembly and annotation for red clover (Trifolium pratense; Fabaceae).</title>
        <authorList>
            <person name="Istvanek J."/>
            <person name="Jaros M."/>
            <person name="Krenek A."/>
            <person name="Repkova J."/>
        </authorList>
    </citation>
    <scope>NUCLEOTIDE SEQUENCE [LARGE SCALE GENOMIC DNA]</scope>
    <source>
        <strain evidence="3">cv. Tatra</strain>
        <tissue evidence="2">Young leaves</tissue>
    </source>
</reference>
<feature type="compositionally biased region" description="Basic and acidic residues" evidence="1">
    <location>
        <begin position="30"/>
        <end position="39"/>
    </location>
</feature>